<gene>
    <name evidence="4" type="ORF">FH972_021036</name>
</gene>
<feature type="region of interest" description="Disordered" evidence="3">
    <location>
        <begin position="1"/>
        <end position="125"/>
    </location>
</feature>
<dbReference type="PANTHER" id="PTHR48051">
    <property type="match status" value="1"/>
</dbReference>
<dbReference type="OrthoDB" id="660555at2759"/>
<dbReference type="InterPro" id="IPR032675">
    <property type="entry name" value="LRR_dom_sf"/>
</dbReference>
<dbReference type="AlphaFoldDB" id="A0A5N6KQA1"/>
<dbReference type="Pfam" id="PF00560">
    <property type="entry name" value="LRR_1"/>
    <property type="match status" value="1"/>
</dbReference>
<organism evidence="4 5">
    <name type="scientific">Carpinus fangiana</name>
    <dbReference type="NCBI Taxonomy" id="176857"/>
    <lineage>
        <taxon>Eukaryota</taxon>
        <taxon>Viridiplantae</taxon>
        <taxon>Streptophyta</taxon>
        <taxon>Embryophyta</taxon>
        <taxon>Tracheophyta</taxon>
        <taxon>Spermatophyta</taxon>
        <taxon>Magnoliopsida</taxon>
        <taxon>eudicotyledons</taxon>
        <taxon>Gunneridae</taxon>
        <taxon>Pentapetalae</taxon>
        <taxon>rosids</taxon>
        <taxon>fabids</taxon>
        <taxon>Fagales</taxon>
        <taxon>Betulaceae</taxon>
        <taxon>Carpinus</taxon>
    </lineage>
</organism>
<feature type="compositionally biased region" description="Low complexity" evidence="3">
    <location>
        <begin position="10"/>
        <end position="20"/>
    </location>
</feature>
<dbReference type="EMBL" id="VIBQ01000009">
    <property type="protein sequence ID" value="KAB8336727.1"/>
    <property type="molecule type" value="Genomic_DNA"/>
</dbReference>
<dbReference type="PROSITE" id="PS51450">
    <property type="entry name" value="LRR"/>
    <property type="match status" value="1"/>
</dbReference>
<dbReference type="InterPro" id="IPR050216">
    <property type="entry name" value="LRR_domain-containing"/>
</dbReference>
<accession>A0A5N6KQA1</accession>
<name>A0A5N6KQA1_9ROSI</name>
<protein>
    <recommendedName>
        <fullName evidence="6">Leucine-rich repeat-containing N-terminal plant-type domain-containing protein</fullName>
    </recommendedName>
</protein>
<feature type="compositionally biased region" description="Basic and acidic residues" evidence="3">
    <location>
        <begin position="81"/>
        <end position="95"/>
    </location>
</feature>
<evidence type="ECO:0000256" key="2">
    <source>
        <dbReference type="ARBA" id="ARBA00022737"/>
    </source>
</evidence>
<proteinExistence type="predicted"/>
<dbReference type="SMART" id="SM00369">
    <property type="entry name" value="LRR_TYP"/>
    <property type="match status" value="2"/>
</dbReference>
<dbReference type="InterPro" id="IPR001611">
    <property type="entry name" value="Leu-rich_rpt"/>
</dbReference>
<evidence type="ECO:0000313" key="4">
    <source>
        <dbReference type="EMBL" id="KAB8336727.1"/>
    </source>
</evidence>
<keyword evidence="1" id="KW-0433">Leucine-rich repeat</keyword>
<dbReference type="Gene3D" id="3.80.10.10">
    <property type="entry name" value="Ribonuclease Inhibitor"/>
    <property type="match status" value="1"/>
</dbReference>
<dbReference type="InterPro" id="IPR003591">
    <property type="entry name" value="Leu-rich_rpt_typical-subtyp"/>
</dbReference>
<dbReference type="Proteomes" id="UP000327013">
    <property type="component" value="Unassembled WGS sequence"/>
</dbReference>
<evidence type="ECO:0000256" key="1">
    <source>
        <dbReference type="ARBA" id="ARBA00022614"/>
    </source>
</evidence>
<evidence type="ECO:0000256" key="3">
    <source>
        <dbReference type="SAM" id="MobiDB-lite"/>
    </source>
</evidence>
<evidence type="ECO:0008006" key="6">
    <source>
        <dbReference type="Google" id="ProtNLM"/>
    </source>
</evidence>
<feature type="compositionally biased region" description="Low complexity" evidence="3">
    <location>
        <begin position="111"/>
        <end position="121"/>
    </location>
</feature>
<dbReference type="GO" id="GO:0005737">
    <property type="term" value="C:cytoplasm"/>
    <property type="evidence" value="ECO:0007669"/>
    <property type="project" value="TreeGrafter"/>
</dbReference>
<evidence type="ECO:0000313" key="5">
    <source>
        <dbReference type="Proteomes" id="UP000327013"/>
    </source>
</evidence>
<dbReference type="SUPFAM" id="SSF52058">
    <property type="entry name" value="L domain-like"/>
    <property type="match status" value="1"/>
</dbReference>
<sequence>MSSDDDLPLPRRAPSPARSRPPLKKRAYGASYASVQSNSSDGPFFSSDDLEDASAENYASPRRKKQFKRTWWQPESSASSRDFEQAKREAKRPKDSGIFMSDNSSNDDGFSVAPLSSPPRSASRHDPRFSIFSGCKRAKTRDSDDRVYELVAGAIDACLESGNEVVDLSSCLLGSVPNELLLRLQHLIRPPRLARAPPDDESYHSLAPRIKLYLASNDLKIFPGAICSLENLTVLSLRNNKLTELPSSIGNLHNLIELNFAGNRLHWLPYELLGLIKSGKLLHVPWSANPLVAGFEPDMSFSLDIFPSDVALRDTAILKIYTDMSAKFKDYGPGLASRWLAARFLPIRHTLAALHADPVASQSQVNGQFDFPRVIGTSAVTFLELDGTTAARSSPPPPSSLCMTERIIPAVVEESEAPLPPGRGSSTPSLFELALRACTKAAPIDDVLALLPEDAPDSVVRGLETARQVYDSGGRRCSTCQREFIIPRAEWLEYWYQPKDCGQVSLGADVIPFLRRTCSWACARPNRSQLKCVTVDYAGRQFELLDLV</sequence>
<keyword evidence="2" id="KW-0677">Repeat</keyword>
<dbReference type="PANTHER" id="PTHR48051:SF1">
    <property type="entry name" value="RAS SUPPRESSOR PROTEIN 1"/>
    <property type="match status" value="1"/>
</dbReference>
<comment type="caution">
    <text evidence="4">The sequence shown here is derived from an EMBL/GenBank/DDBJ whole genome shotgun (WGS) entry which is preliminary data.</text>
</comment>
<keyword evidence="5" id="KW-1185">Reference proteome</keyword>
<reference evidence="4 5" key="1">
    <citation type="submission" date="2019-06" db="EMBL/GenBank/DDBJ databases">
        <title>A chromosomal-level reference genome of Carpinus fangiana (Coryloideae, Betulaceae).</title>
        <authorList>
            <person name="Yang X."/>
            <person name="Wang Z."/>
            <person name="Zhang L."/>
            <person name="Hao G."/>
            <person name="Liu J."/>
            <person name="Yang Y."/>
        </authorList>
    </citation>
    <scope>NUCLEOTIDE SEQUENCE [LARGE SCALE GENOMIC DNA]</scope>
    <source>
        <strain evidence="4">Cfa_2016G</strain>
        <tissue evidence="4">Leaf</tissue>
    </source>
</reference>